<dbReference type="OrthoDB" id="4367116at2759"/>
<gene>
    <name evidence="3" type="ORF">PITC_070960</name>
</gene>
<evidence type="ECO:0000313" key="3">
    <source>
        <dbReference type="EMBL" id="KGO68471.1"/>
    </source>
</evidence>
<accession>A0A0A2KNL0</accession>
<sequence length="319" mass="34966">MTTNGTQPVCPTHCRDPDAWKSQLVGGVCGVLALALVLGAIIWIVRHHARQARLKYLQQKKEAEEEKKKSPWCQSWAKRASNVAAAAPGNSQEPADPDKKKSSPPRLTILCDGPRADPSSSEPDVDPDVLSAIKSALKGKGKFRRPAADEVPPESPQLGKSNPTWLIPDHLIWVPNFQEIQPPYPVSSTRLHQIASGLTYSRLALEQSSRSPYHRPHLSEESESGSLPQPRFSSPPAHLGAHHSWSRTSTVNRLASDLDQPSISSSPTLRRPVAQPSVEMGEQGPFSGEPGENVRYDVKQYKYIPRANGNLTNEELAEA</sequence>
<evidence type="ECO:0000256" key="1">
    <source>
        <dbReference type="SAM" id="MobiDB-lite"/>
    </source>
</evidence>
<dbReference type="EMBL" id="JQGA01001201">
    <property type="protein sequence ID" value="KGO68471.1"/>
    <property type="molecule type" value="Genomic_DNA"/>
</dbReference>
<feature type="region of interest" description="Disordered" evidence="1">
    <location>
        <begin position="81"/>
        <end position="162"/>
    </location>
</feature>
<dbReference type="Proteomes" id="UP000030104">
    <property type="component" value="Unassembled WGS sequence"/>
</dbReference>
<name>A0A0A2KNL0_PENIT</name>
<protein>
    <submittedName>
        <fullName evidence="3">Uncharacterized protein</fullName>
    </submittedName>
</protein>
<feature type="transmembrane region" description="Helical" evidence="2">
    <location>
        <begin position="24"/>
        <end position="45"/>
    </location>
</feature>
<evidence type="ECO:0000256" key="2">
    <source>
        <dbReference type="SAM" id="Phobius"/>
    </source>
</evidence>
<keyword evidence="2" id="KW-1133">Transmembrane helix</keyword>
<comment type="caution">
    <text evidence="3">The sequence shown here is derived from an EMBL/GenBank/DDBJ whole genome shotgun (WGS) entry which is preliminary data.</text>
</comment>
<feature type="compositionally biased region" description="Polar residues" evidence="1">
    <location>
        <begin position="246"/>
        <end position="268"/>
    </location>
</feature>
<reference evidence="3 4" key="1">
    <citation type="journal article" date="2015" name="Mol. Plant Microbe Interact.">
        <title>Genome, transcriptome, and functional analyses of Penicillium expansum provide new insights into secondary metabolism and pathogenicity.</title>
        <authorList>
            <person name="Ballester A.R."/>
            <person name="Marcet-Houben M."/>
            <person name="Levin E."/>
            <person name="Sela N."/>
            <person name="Selma-Lazaro C."/>
            <person name="Carmona L."/>
            <person name="Wisniewski M."/>
            <person name="Droby S."/>
            <person name="Gonzalez-Candelas L."/>
            <person name="Gabaldon T."/>
        </authorList>
    </citation>
    <scope>NUCLEOTIDE SEQUENCE [LARGE SCALE GENOMIC DNA]</scope>
    <source>
        <strain evidence="3 4">PHI-1</strain>
    </source>
</reference>
<dbReference type="HOGENOM" id="CLU_871855_0_0_1"/>
<keyword evidence="2" id="KW-0812">Transmembrane</keyword>
<evidence type="ECO:0000313" key="4">
    <source>
        <dbReference type="Proteomes" id="UP000030104"/>
    </source>
</evidence>
<proteinExistence type="predicted"/>
<keyword evidence="4" id="KW-1185">Reference proteome</keyword>
<feature type="region of interest" description="Disordered" evidence="1">
    <location>
        <begin position="208"/>
        <end position="293"/>
    </location>
</feature>
<organism evidence="3 4">
    <name type="scientific">Penicillium italicum</name>
    <name type="common">Blue mold</name>
    <dbReference type="NCBI Taxonomy" id="40296"/>
    <lineage>
        <taxon>Eukaryota</taxon>
        <taxon>Fungi</taxon>
        <taxon>Dikarya</taxon>
        <taxon>Ascomycota</taxon>
        <taxon>Pezizomycotina</taxon>
        <taxon>Eurotiomycetes</taxon>
        <taxon>Eurotiomycetidae</taxon>
        <taxon>Eurotiales</taxon>
        <taxon>Aspergillaceae</taxon>
        <taxon>Penicillium</taxon>
    </lineage>
</organism>
<dbReference type="AlphaFoldDB" id="A0A0A2KNL0"/>
<keyword evidence="2" id="KW-0472">Membrane</keyword>